<keyword evidence="2" id="KW-1185">Reference proteome</keyword>
<accession>A0ABD0JDK1</accession>
<sequence>MWAILSGSRSICSPLHDSNIHFHPTNTNTRLHFTKCCLFSLVEIRTQSDAIFLRLSMIYGFRDGLAFSQHKNPPNQDLSWNERERVKASGFCCLWLQKPDEST</sequence>
<protein>
    <submittedName>
        <fullName evidence="1">Uncharacterized protein</fullName>
    </submittedName>
</protein>
<dbReference type="Proteomes" id="UP001519460">
    <property type="component" value="Unassembled WGS sequence"/>
</dbReference>
<gene>
    <name evidence="1" type="ORF">BaRGS_00035907</name>
</gene>
<dbReference type="AlphaFoldDB" id="A0ABD0JDK1"/>
<comment type="caution">
    <text evidence="1">The sequence shown here is derived from an EMBL/GenBank/DDBJ whole genome shotgun (WGS) entry which is preliminary data.</text>
</comment>
<proteinExistence type="predicted"/>
<reference evidence="1 2" key="1">
    <citation type="journal article" date="2023" name="Sci. Data">
        <title>Genome assembly of the Korean intertidal mud-creeper Batillaria attramentaria.</title>
        <authorList>
            <person name="Patra A.K."/>
            <person name="Ho P.T."/>
            <person name="Jun S."/>
            <person name="Lee S.J."/>
            <person name="Kim Y."/>
            <person name="Won Y.J."/>
        </authorList>
    </citation>
    <scope>NUCLEOTIDE SEQUENCE [LARGE SCALE GENOMIC DNA]</scope>
    <source>
        <strain evidence="1">Wonlab-2016</strain>
    </source>
</reference>
<organism evidence="1 2">
    <name type="scientific">Batillaria attramentaria</name>
    <dbReference type="NCBI Taxonomy" id="370345"/>
    <lineage>
        <taxon>Eukaryota</taxon>
        <taxon>Metazoa</taxon>
        <taxon>Spiralia</taxon>
        <taxon>Lophotrochozoa</taxon>
        <taxon>Mollusca</taxon>
        <taxon>Gastropoda</taxon>
        <taxon>Caenogastropoda</taxon>
        <taxon>Sorbeoconcha</taxon>
        <taxon>Cerithioidea</taxon>
        <taxon>Batillariidae</taxon>
        <taxon>Batillaria</taxon>
    </lineage>
</organism>
<dbReference type="EMBL" id="JACVVK020000492">
    <property type="protein sequence ID" value="KAK7471471.1"/>
    <property type="molecule type" value="Genomic_DNA"/>
</dbReference>
<evidence type="ECO:0000313" key="1">
    <source>
        <dbReference type="EMBL" id="KAK7471471.1"/>
    </source>
</evidence>
<evidence type="ECO:0000313" key="2">
    <source>
        <dbReference type="Proteomes" id="UP001519460"/>
    </source>
</evidence>
<name>A0ABD0JDK1_9CAEN</name>